<evidence type="ECO:0000313" key="1">
    <source>
        <dbReference type="EMBL" id="GCC32953.1"/>
    </source>
</evidence>
<dbReference type="EMBL" id="BEZZ01000474">
    <property type="protein sequence ID" value="GCC32953.1"/>
    <property type="molecule type" value="Genomic_DNA"/>
</dbReference>
<protein>
    <submittedName>
        <fullName evidence="1">Uncharacterized protein</fullName>
    </submittedName>
</protein>
<dbReference type="Proteomes" id="UP000287033">
    <property type="component" value="Unassembled WGS sequence"/>
</dbReference>
<dbReference type="AlphaFoldDB" id="A0A401SRH5"/>
<organism evidence="1 2">
    <name type="scientific">Chiloscyllium punctatum</name>
    <name type="common">Brownbanded bambooshark</name>
    <name type="synonym">Hemiscyllium punctatum</name>
    <dbReference type="NCBI Taxonomy" id="137246"/>
    <lineage>
        <taxon>Eukaryota</taxon>
        <taxon>Metazoa</taxon>
        <taxon>Chordata</taxon>
        <taxon>Craniata</taxon>
        <taxon>Vertebrata</taxon>
        <taxon>Chondrichthyes</taxon>
        <taxon>Elasmobranchii</taxon>
        <taxon>Galeomorphii</taxon>
        <taxon>Galeoidea</taxon>
        <taxon>Orectolobiformes</taxon>
        <taxon>Hemiscylliidae</taxon>
        <taxon>Chiloscyllium</taxon>
    </lineage>
</organism>
<accession>A0A401SRH5</accession>
<evidence type="ECO:0000313" key="2">
    <source>
        <dbReference type="Proteomes" id="UP000287033"/>
    </source>
</evidence>
<reference evidence="1 2" key="1">
    <citation type="journal article" date="2018" name="Nat. Ecol. Evol.">
        <title>Shark genomes provide insights into elasmobranch evolution and the origin of vertebrates.</title>
        <authorList>
            <person name="Hara Y"/>
            <person name="Yamaguchi K"/>
            <person name="Onimaru K"/>
            <person name="Kadota M"/>
            <person name="Koyanagi M"/>
            <person name="Keeley SD"/>
            <person name="Tatsumi K"/>
            <person name="Tanaka K"/>
            <person name="Motone F"/>
            <person name="Kageyama Y"/>
            <person name="Nozu R"/>
            <person name="Adachi N"/>
            <person name="Nishimura O"/>
            <person name="Nakagawa R"/>
            <person name="Tanegashima C"/>
            <person name="Kiyatake I"/>
            <person name="Matsumoto R"/>
            <person name="Murakumo K"/>
            <person name="Nishida K"/>
            <person name="Terakita A"/>
            <person name="Kuratani S"/>
            <person name="Sato K"/>
            <person name="Hyodo S Kuraku.S."/>
        </authorList>
    </citation>
    <scope>NUCLEOTIDE SEQUENCE [LARGE SCALE GENOMIC DNA]</scope>
</reference>
<dbReference type="PROSITE" id="PS51257">
    <property type="entry name" value="PROKAR_LIPOPROTEIN"/>
    <property type="match status" value="1"/>
</dbReference>
<comment type="caution">
    <text evidence="1">The sequence shown here is derived from an EMBL/GenBank/DDBJ whole genome shotgun (WGS) entry which is preliminary data.</text>
</comment>
<sequence length="127" mass="14207">MYGVSQRLMLGSLPLISSCPGMVTHLEGSGSRSGGFCLIPSQVKPILLTSQFRLFPPCPPYGVRRYPGIHCPRLFPVSLRLIPEHDQSTLGYFRLRLGWFRNSAWRRLGCFRKLASPSVAGREASEE</sequence>
<keyword evidence="2" id="KW-1185">Reference proteome</keyword>
<proteinExistence type="predicted"/>
<gene>
    <name evidence="1" type="ORF">chiPu_0011417</name>
</gene>
<name>A0A401SRH5_CHIPU</name>